<gene>
    <name evidence="1" type="ORF">CNY62_05370</name>
</gene>
<dbReference type="AlphaFoldDB" id="A0A1D2L1B7"/>
<protein>
    <submittedName>
        <fullName evidence="1">Uncharacterized protein</fullName>
    </submittedName>
</protein>
<evidence type="ECO:0000313" key="2">
    <source>
        <dbReference type="Proteomes" id="UP000243591"/>
    </source>
</evidence>
<dbReference type="Proteomes" id="UP000243591">
    <property type="component" value="Chromosome"/>
</dbReference>
<name>A0A1D2L1B7_BROTH</name>
<reference evidence="1 2" key="1">
    <citation type="submission" date="2017-09" db="EMBL/GenBank/DDBJ databases">
        <title>Complete Genome Sequences of Two Strains of the Meat Spoilage Bacterium Brochothrix thermosphacta Isolated from Ground Chicken.</title>
        <authorList>
            <person name="Paoli G.C."/>
            <person name="Wijey C."/>
            <person name="Chen C.-Y."/>
            <person name="Nguyen L."/>
            <person name="Yan X."/>
            <person name="Irwin P.L."/>
        </authorList>
    </citation>
    <scope>NUCLEOTIDE SEQUENCE [LARGE SCALE GENOMIC DNA]</scope>
    <source>
        <strain evidence="1 2">BI</strain>
    </source>
</reference>
<keyword evidence="2" id="KW-1185">Reference proteome</keyword>
<organism evidence="1 2">
    <name type="scientific">Brochothrix thermosphacta</name>
    <name type="common">Microbacterium thermosphactum</name>
    <dbReference type="NCBI Taxonomy" id="2756"/>
    <lineage>
        <taxon>Bacteria</taxon>
        <taxon>Bacillati</taxon>
        <taxon>Bacillota</taxon>
        <taxon>Bacilli</taxon>
        <taxon>Bacillales</taxon>
        <taxon>Listeriaceae</taxon>
        <taxon>Brochothrix</taxon>
    </lineage>
</organism>
<accession>A0A1D2L1B7</accession>
<sequence length="69" mass="7742">MIAKEKTSHKSNYELIQRKGAKIECLALGMPLKKTAIQKSTAELVNISNRANSDRGIFNLGCHRIMNKK</sequence>
<evidence type="ECO:0000313" key="1">
    <source>
        <dbReference type="EMBL" id="ATF25873.1"/>
    </source>
</evidence>
<dbReference type="EMBL" id="CP023483">
    <property type="protein sequence ID" value="ATF25873.1"/>
    <property type="molecule type" value="Genomic_DNA"/>
</dbReference>
<proteinExistence type="predicted"/>
<dbReference type="KEGG" id="bths:CNY62_05370"/>